<keyword evidence="8" id="KW-0175">Coiled coil</keyword>
<evidence type="ECO:0000256" key="6">
    <source>
        <dbReference type="ARBA" id="ARBA00023242"/>
    </source>
</evidence>
<keyword evidence="6" id="KW-0539">Nucleus</keyword>
<evidence type="ECO:0000256" key="4">
    <source>
        <dbReference type="ARBA" id="ARBA00022618"/>
    </source>
</evidence>
<keyword evidence="11" id="KW-1185">Reference proteome</keyword>
<dbReference type="GO" id="GO:0051315">
    <property type="term" value="P:attachment of mitotic spindle microtubules to kinetochore"/>
    <property type="evidence" value="ECO:0007669"/>
    <property type="project" value="TreeGrafter"/>
</dbReference>
<keyword evidence="5" id="KW-0498">Mitosis</keyword>
<dbReference type="Pfam" id="PF05557">
    <property type="entry name" value="MAD"/>
    <property type="match status" value="1"/>
</dbReference>
<evidence type="ECO:0000256" key="9">
    <source>
        <dbReference type="SAM" id="MobiDB-lite"/>
    </source>
</evidence>
<evidence type="ECO:0000256" key="5">
    <source>
        <dbReference type="ARBA" id="ARBA00022776"/>
    </source>
</evidence>
<feature type="compositionally biased region" description="Low complexity" evidence="9">
    <location>
        <begin position="23"/>
        <end position="32"/>
    </location>
</feature>
<keyword evidence="4" id="KW-0132">Cell division</keyword>
<name>A0A9W7Y2D4_9FUNG</name>
<dbReference type="EMBL" id="JANBOJ010000121">
    <property type="protein sequence ID" value="KAJ1722265.1"/>
    <property type="molecule type" value="Genomic_DNA"/>
</dbReference>
<feature type="coiled-coil region" evidence="8">
    <location>
        <begin position="323"/>
        <end position="350"/>
    </location>
</feature>
<evidence type="ECO:0000313" key="11">
    <source>
        <dbReference type="Proteomes" id="UP001149813"/>
    </source>
</evidence>
<keyword evidence="7" id="KW-0131">Cell cycle</keyword>
<evidence type="ECO:0000313" key="10">
    <source>
        <dbReference type="EMBL" id="KAJ1722265.1"/>
    </source>
</evidence>
<sequence length="758" mass="84127">MLPAAGDQSVSRAPTQPVFARQPSAASVAPPSTAIRSRFHALTQTGTKRPLDDASPSRPGGPSGPAPWMLSHETPLRQTGRALLDDLLPQRLFSPAGSSPARSLLASASKQRADVGHVESLRRMADRARFEVQQVEAERAKEREEALRGRQALERELLAVRRRVETLERDRRWLADQEEREAEGRRDADKRVAKLKAHYEARMEDLAARAAAVQQTADAADERARRMAAEHAQEKEALHARLAQAERAAAGKADTPADDVALRRRVAELEHALAERPAADSSETPGRVAQLERDVREQCAYISALEQHVQRLRDPARRQSASAGREHEEVRGLRAKVRRLEAQLADTAEMQAQLGVLRQERDQWADVFARGKDGVGSPYAAAHVVAEQRQALQALEARVGVLQDAADTARGELERSAQQLQASELARRTLEDALAAERQKAARAETARAHATREAAFLRDQLQAYEREAAVLSPAHDKAAAARIAQMERFIDEQRTWIETEASEKPAEPQLPGELLRGYREDAEAARKELDGAREENARLVRQLEALEREAAHLEHQVGAGLGYNPRTTRILQLIDNPSARDFAIRSSKLAALSSENAALLERIRQLESTQPQEHVEADSQASPFFHTIDILRSENSDLRQQLESSSKLISRYKTEWKRKAAEMREVVYLILGYRVDFLPNGSVRFTSMYAADADQNFVFTSGAGNEGIMSLSGGGSKSFLKGLSNDIRYWVQEQGSIPGFMAHITMHSFEEVGKSSF</sequence>
<dbReference type="GO" id="GO:0005635">
    <property type="term" value="C:nuclear envelope"/>
    <property type="evidence" value="ECO:0007669"/>
    <property type="project" value="TreeGrafter"/>
</dbReference>
<reference evidence="10" key="1">
    <citation type="submission" date="2022-07" db="EMBL/GenBank/DDBJ databases">
        <title>Phylogenomic reconstructions and comparative analyses of Kickxellomycotina fungi.</title>
        <authorList>
            <person name="Reynolds N.K."/>
            <person name="Stajich J.E."/>
            <person name="Barry K."/>
            <person name="Grigoriev I.V."/>
            <person name="Crous P."/>
            <person name="Smith M.E."/>
        </authorList>
    </citation>
    <scope>NUCLEOTIDE SEQUENCE</scope>
    <source>
        <strain evidence="10">NBRC 32514</strain>
    </source>
</reference>
<dbReference type="Gene3D" id="3.30.457.60">
    <property type="match status" value="1"/>
</dbReference>
<feature type="coiled-coil region" evidence="8">
    <location>
        <begin position="516"/>
        <end position="557"/>
    </location>
</feature>
<feature type="coiled-coil region" evidence="8">
    <location>
        <begin position="385"/>
        <end position="468"/>
    </location>
</feature>
<evidence type="ECO:0000256" key="1">
    <source>
        <dbReference type="ARBA" id="ARBA00004123"/>
    </source>
</evidence>
<organism evidence="10 11">
    <name type="scientific">Coemansia erecta</name>
    <dbReference type="NCBI Taxonomy" id="147472"/>
    <lineage>
        <taxon>Eukaryota</taxon>
        <taxon>Fungi</taxon>
        <taxon>Fungi incertae sedis</taxon>
        <taxon>Zoopagomycota</taxon>
        <taxon>Kickxellomycotina</taxon>
        <taxon>Kickxellomycetes</taxon>
        <taxon>Kickxellales</taxon>
        <taxon>Kickxellaceae</taxon>
        <taxon>Coemansia</taxon>
    </lineage>
</organism>
<accession>A0A9W7Y2D4</accession>
<dbReference type="GO" id="GO:0008168">
    <property type="term" value="F:methyltransferase activity"/>
    <property type="evidence" value="ECO:0007669"/>
    <property type="project" value="UniProtKB-KW"/>
</dbReference>
<dbReference type="PANTHER" id="PTHR23168:SF0">
    <property type="entry name" value="MITOTIC SPINDLE ASSEMBLY CHECKPOINT PROTEIN MAD1"/>
    <property type="match status" value="1"/>
</dbReference>
<gene>
    <name evidence="10" type="primary">MAD1</name>
    <name evidence="10" type="ORF">LPJ53_003307</name>
</gene>
<dbReference type="GO" id="GO:0000776">
    <property type="term" value="C:kinetochore"/>
    <property type="evidence" value="ECO:0007669"/>
    <property type="project" value="TreeGrafter"/>
</dbReference>
<dbReference type="Proteomes" id="UP001149813">
    <property type="component" value="Unassembled WGS sequence"/>
</dbReference>
<dbReference type="PANTHER" id="PTHR23168">
    <property type="entry name" value="MITOTIC SPINDLE ASSEMBLY CHECKPOINT PROTEIN MAD1 MITOTIC ARREST DEFICIENT-LIKE PROTEIN 1"/>
    <property type="match status" value="1"/>
</dbReference>
<dbReference type="Gene3D" id="6.10.250.90">
    <property type="match status" value="1"/>
</dbReference>
<comment type="subcellular location">
    <subcellularLocation>
        <location evidence="1">Nucleus</location>
    </subcellularLocation>
</comment>
<feature type="coiled-coil region" evidence="8">
    <location>
        <begin position="118"/>
        <end position="170"/>
    </location>
</feature>
<dbReference type="GO" id="GO:0051301">
    <property type="term" value="P:cell division"/>
    <property type="evidence" value="ECO:0007669"/>
    <property type="project" value="UniProtKB-KW"/>
</dbReference>
<comment type="similarity">
    <text evidence="2">Belongs to the MAD1 family.</text>
</comment>
<evidence type="ECO:0000256" key="3">
    <source>
        <dbReference type="ARBA" id="ARBA00022019"/>
    </source>
</evidence>
<dbReference type="OrthoDB" id="331602at2759"/>
<keyword evidence="10" id="KW-0808">Transferase</keyword>
<evidence type="ECO:0000256" key="7">
    <source>
        <dbReference type="ARBA" id="ARBA00023306"/>
    </source>
</evidence>
<dbReference type="SUPFAM" id="SSF75704">
    <property type="entry name" value="Mitotic arrest deficient-like 1, Mad1"/>
    <property type="match status" value="1"/>
</dbReference>
<feature type="coiled-coil region" evidence="8">
    <location>
        <begin position="196"/>
        <end position="248"/>
    </location>
</feature>
<keyword evidence="10" id="KW-0489">Methyltransferase</keyword>
<dbReference type="GO" id="GO:0007094">
    <property type="term" value="P:mitotic spindle assembly checkpoint signaling"/>
    <property type="evidence" value="ECO:0007669"/>
    <property type="project" value="InterPro"/>
</dbReference>
<dbReference type="GO" id="GO:0032259">
    <property type="term" value="P:methylation"/>
    <property type="evidence" value="ECO:0007669"/>
    <property type="project" value="UniProtKB-KW"/>
</dbReference>
<protein>
    <recommendedName>
        <fullName evidence="3">Spindle assembly checkpoint component MAD1</fullName>
    </recommendedName>
</protein>
<dbReference type="GO" id="GO:0072686">
    <property type="term" value="C:mitotic spindle"/>
    <property type="evidence" value="ECO:0007669"/>
    <property type="project" value="TreeGrafter"/>
</dbReference>
<evidence type="ECO:0000256" key="2">
    <source>
        <dbReference type="ARBA" id="ARBA00008029"/>
    </source>
</evidence>
<dbReference type="InterPro" id="IPR008672">
    <property type="entry name" value="Mad1"/>
</dbReference>
<dbReference type="AlphaFoldDB" id="A0A9W7Y2D4"/>
<comment type="caution">
    <text evidence="10">The sequence shown here is derived from an EMBL/GenBank/DDBJ whole genome shotgun (WGS) entry which is preliminary data.</text>
</comment>
<proteinExistence type="inferred from homology"/>
<feature type="coiled-coil region" evidence="8">
    <location>
        <begin position="590"/>
        <end position="656"/>
    </location>
</feature>
<evidence type="ECO:0000256" key="8">
    <source>
        <dbReference type="SAM" id="Coils"/>
    </source>
</evidence>
<feature type="region of interest" description="Disordered" evidence="9">
    <location>
        <begin position="1"/>
        <end position="71"/>
    </location>
</feature>